<organism evidence="2 4">
    <name type="scientific">Staphylococcus lugdunensis</name>
    <dbReference type="NCBI Taxonomy" id="28035"/>
    <lineage>
        <taxon>Bacteria</taxon>
        <taxon>Bacillati</taxon>
        <taxon>Bacillota</taxon>
        <taxon>Bacilli</taxon>
        <taxon>Bacillales</taxon>
        <taxon>Staphylococcaceae</taxon>
        <taxon>Staphylococcus</taxon>
    </lineage>
</organism>
<accession>A0ABD4EGQ0</accession>
<evidence type="ECO:0000313" key="4">
    <source>
        <dbReference type="Proteomes" id="UP000070063"/>
    </source>
</evidence>
<evidence type="ECO:0000313" key="5">
    <source>
        <dbReference type="Proteomes" id="UP000325462"/>
    </source>
</evidence>
<reference evidence="2 4" key="1">
    <citation type="submission" date="2016-01" db="EMBL/GenBank/DDBJ databases">
        <authorList>
            <person name="Mitreva M."/>
            <person name="Pepin K.H."/>
            <person name="Mihindukulasuriya K.A."/>
            <person name="Fulton R."/>
            <person name="Fronick C."/>
            <person name="O'Laughlin M."/>
            <person name="Miner T."/>
            <person name="Herter B."/>
            <person name="Rosa B.A."/>
            <person name="Cordes M."/>
            <person name="Tomlinson C."/>
            <person name="Wollam A."/>
            <person name="Palsikar V.B."/>
            <person name="Mardis E.R."/>
            <person name="Wilson R.K."/>
        </authorList>
    </citation>
    <scope>NUCLEOTIDE SEQUENCE [LARGE SCALE GENOMIC DNA]</scope>
    <source>
        <strain evidence="2 4">MJR7738</strain>
    </source>
</reference>
<reference evidence="3 5" key="2">
    <citation type="submission" date="2019-07" db="EMBL/GenBank/DDBJ databases">
        <title>Comparative genome analysis of staphylococcus lugdunensis shows clonal complex-dependent diversity of the putative virulence factor, ess/type vii locus.</title>
        <authorList>
            <person name="Lebeurre J."/>
            <person name="Dahyot S."/>
            <person name="Diene S."/>
            <person name="Paulay A."/>
            <person name="Aubourg M."/>
            <person name="Argemi X."/>
            <person name="Giard J.-C."/>
            <person name="Tournier I."/>
            <person name="Francois P."/>
            <person name="Pestel-Caron M."/>
        </authorList>
    </citation>
    <scope>NUCLEOTIDE SEQUENCE [LARGE SCALE GENOMIC DNA]</scope>
    <source>
        <strain evidence="3 5">SL13</strain>
    </source>
</reference>
<proteinExistence type="predicted"/>
<dbReference type="EMBL" id="CP041722">
    <property type="protein sequence ID" value="QEX39446.1"/>
    <property type="molecule type" value="Genomic_DNA"/>
</dbReference>
<keyword evidence="1" id="KW-1133">Transmembrane helix</keyword>
<evidence type="ECO:0000256" key="1">
    <source>
        <dbReference type="SAM" id="Phobius"/>
    </source>
</evidence>
<gene>
    <name evidence="3" type="ORF">FO454_11245</name>
    <name evidence="2" type="ORF">HMPREF3225_00878</name>
</gene>
<dbReference type="NCBIfam" id="NF033835">
    <property type="entry name" value="VraH_fam"/>
    <property type="match status" value="1"/>
</dbReference>
<keyword evidence="5" id="KW-1185">Reference proteome</keyword>
<dbReference type="EMBL" id="LRQI01000031">
    <property type="protein sequence ID" value="KXA39028.1"/>
    <property type="molecule type" value="Genomic_DNA"/>
</dbReference>
<dbReference type="AlphaFoldDB" id="A0ABD4EGQ0"/>
<evidence type="ECO:0000313" key="2">
    <source>
        <dbReference type="EMBL" id="KXA39028.1"/>
    </source>
</evidence>
<sequence length="61" mass="6941">MSIKEMWDYLVNKKWTSKDIGILIFYVIVASIFATPVLGIPLGVLAFLIINEDVLDDNKKQ</sequence>
<dbReference type="InterPro" id="IPR049869">
    <property type="entry name" value="VraH"/>
</dbReference>
<evidence type="ECO:0000313" key="3">
    <source>
        <dbReference type="EMBL" id="QEX39446.1"/>
    </source>
</evidence>
<keyword evidence="1" id="KW-0812">Transmembrane</keyword>
<dbReference type="RefSeq" id="WP_002459679.1">
    <property type="nucleotide sequence ID" value="NZ_CP014023.2"/>
</dbReference>
<keyword evidence="1" id="KW-0472">Membrane</keyword>
<dbReference type="Proteomes" id="UP000325462">
    <property type="component" value="Chromosome"/>
</dbReference>
<dbReference type="Proteomes" id="UP000070063">
    <property type="component" value="Unassembled WGS sequence"/>
</dbReference>
<protein>
    <submittedName>
        <fullName evidence="3">VraH family protein</fullName>
    </submittedName>
</protein>
<name>A0ABD4EGQ0_STALU</name>
<feature type="transmembrane region" description="Helical" evidence="1">
    <location>
        <begin position="20"/>
        <end position="50"/>
    </location>
</feature>